<reference evidence="8" key="1">
    <citation type="journal article" date="2020" name="Stud. Mycol.">
        <title>101 Dothideomycetes genomes: a test case for predicting lifestyles and emergence of pathogens.</title>
        <authorList>
            <person name="Haridas S."/>
            <person name="Albert R."/>
            <person name="Binder M."/>
            <person name="Bloem J."/>
            <person name="Labutti K."/>
            <person name="Salamov A."/>
            <person name="Andreopoulos B."/>
            <person name="Baker S."/>
            <person name="Barry K."/>
            <person name="Bills G."/>
            <person name="Bluhm B."/>
            <person name="Cannon C."/>
            <person name="Castanera R."/>
            <person name="Culley D."/>
            <person name="Daum C."/>
            <person name="Ezra D."/>
            <person name="Gonzalez J."/>
            <person name="Henrissat B."/>
            <person name="Kuo A."/>
            <person name="Liang C."/>
            <person name="Lipzen A."/>
            <person name="Lutzoni F."/>
            <person name="Magnuson J."/>
            <person name="Mondo S."/>
            <person name="Nolan M."/>
            <person name="Ohm R."/>
            <person name="Pangilinan J."/>
            <person name="Park H.-J."/>
            <person name="Ramirez L."/>
            <person name="Alfaro M."/>
            <person name="Sun H."/>
            <person name="Tritt A."/>
            <person name="Yoshinaga Y."/>
            <person name="Zwiers L.-H."/>
            <person name="Turgeon B."/>
            <person name="Goodwin S."/>
            <person name="Spatafora J."/>
            <person name="Crous P."/>
            <person name="Grigoriev I."/>
        </authorList>
    </citation>
    <scope>NUCLEOTIDE SEQUENCE</scope>
    <source>
        <strain evidence="8">CBS 101060</strain>
    </source>
</reference>
<proteinExistence type="inferred from homology"/>
<dbReference type="Gene3D" id="3.40.30.10">
    <property type="entry name" value="Glutaredoxin"/>
    <property type="match status" value="1"/>
</dbReference>
<protein>
    <recommendedName>
        <fullName evidence="10">DUF1687-domain-containing protein</fullName>
    </recommendedName>
</protein>
<dbReference type="PANTHER" id="PTHR28071">
    <property type="entry name" value="REDOX PROTEIN FMP46, MITOCHONDRIAL-RELATED"/>
    <property type="match status" value="1"/>
</dbReference>
<dbReference type="EMBL" id="MU006094">
    <property type="protein sequence ID" value="KAF2839849.1"/>
    <property type="molecule type" value="Genomic_DNA"/>
</dbReference>
<keyword evidence="5" id="KW-0560">Oxidoreductase</keyword>
<evidence type="ECO:0000256" key="4">
    <source>
        <dbReference type="ARBA" id="ARBA00022946"/>
    </source>
</evidence>
<sequence>MSFIKKLFAEAGARDVVTLFHKQSSPASIRVHTILKQAAATAAAHSTEDQASSHESQSKAERVEFDLDVVEQPPTSDQLKSILEYLGSGSAGKVVKGASDEGDALKKLKQNGDAFQRPVVVNWNKGKAVMGENESEILRLLKEIPEETKS</sequence>
<dbReference type="GO" id="GO:0016491">
    <property type="term" value="F:oxidoreductase activity"/>
    <property type="evidence" value="ECO:0007669"/>
    <property type="project" value="UniProtKB-KW"/>
</dbReference>
<dbReference type="Proteomes" id="UP000799429">
    <property type="component" value="Unassembled WGS sequence"/>
</dbReference>
<evidence type="ECO:0000256" key="6">
    <source>
        <dbReference type="ARBA" id="ARBA00023128"/>
    </source>
</evidence>
<evidence type="ECO:0000256" key="3">
    <source>
        <dbReference type="ARBA" id="ARBA00009734"/>
    </source>
</evidence>
<evidence type="ECO:0000256" key="2">
    <source>
        <dbReference type="ARBA" id="ARBA00004173"/>
    </source>
</evidence>
<keyword evidence="4" id="KW-0809">Transit peptide</keyword>
<accession>A0A9P4VTR9</accession>
<dbReference type="OrthoDB" id="59229at2759"/>
<evidence type="ECO:0000256" key="7">
    <source>
        <dbReference type="SAM" id="MobiDB-lite"/>
    </source>
</evidence>
<comment type="caution">
    <text evidence="8">The sequence shown here is derived from an EMBL/GenBank/DDBJ whole genome shotgun (WGS) entry which is preliminary data.</text>
</comment>
<evidence type="ECO:0000313" key="9">
    <source>
        <dbReference type="Proteomes" id="UP000799429"/>
    </source>
</evidence>
<evidence type="ECO:0000256" key="5">
    <source>
        <dbReference type="ARBA" id="ARBA00023002"/>
    </source>
</evidence>
<dbReference type="SUPFAM" id="SSF52833">
    <property type="entry name" value="Thioredoxin-like"/>
    <property type="match status" value="1"/>
</dbReference>
<keyword evidence="6" id="KW-0496">Mitochondrion</keyword>
<dbReference type="InterPro" id="IPR036249">
    <property type="entry name" value="Thioredoxin-like_sf"/>
</dbReference>
<dbReference type="GO" id="GO:0005739">
    <property type="term" value="C:mitochondrion"/>
    <property type="evidence" value="ECO:0007669"/>
    <property type="project" value="UniProtKB-SubCell"/>
</dbReference>
<organism evidence="8 9">
    <name type="scientific">Patellaria atrata CBS 101060</name>
    <dbReference type="NCBI Taxonomy" id="1346257"/>
    <lineage>
        <taxon>Eukaryota</taxon>
        <taxon>Fungi</taxon>
        <taxon>Dikarya</taxon>
        <taxon>Ascomycota</taxon>
        <taxon>Pezizomycotina</taxon>
        <taxon>Dothideomycetes</taxon>
        <taxon>Dothideomycetes incertae sedis</taxon>
        <taxon>Patellariales</taxon>
        <taxon>Patellariaceae</taxon>
        <taxon>Patellaria</taxon>
    </lineage>
</organism>
<dbReference type="PANTHER" id="PTHR28071:SF1">
    <property type="entry name" value="REDOX PROTEIN FMP46, MITOCHONDRIAL-RELATED"/>
    <property type="match status" value="1"/>
</dbReference>
<feature type="region of interest" description="Disordered" evidence="7">
    <location>
        <begin position="41"/>
        <end position="63"/>
    </location>
</feature>
<comment type="similarity">
    <text evidence="3">Belongs to the FMP46 family.</text>
</comment>
<dbReference type="Pfam" id="PF07955">
    <property type="entry name" value="DUF1687"/>
    <property type="match status" value="1"/>
</dbReference>
<name>A0A9P4VTR9_9PEZI</name>
<evidence type="ECO:0000313" key="8">
    <source>
        <dbReference type="EMBL" id="KAF2839849.1"/>
    </source>
</evidence>
<keyword evidence="9" id="KW-1185">Reference proteome</keyword>
<comment type="function">
    <text evidence="1">Putative mitochondrial redox protein which could be involved in the reduction of small toxic molecules.</text>
</comment>
<feature type="compositionally biased region" description="Basic and acidic residues" evidence="7">
    <location>
        <begin position="46"/>
        <end position="63"/>
    </location>
</feature>
<dbReference type="InterPro" id="IPR012882">
    <property type="entry name" value="Fmp46"/>
</dbReference>
<dbReference type="AlphaFoldDB" id="A0A9P4VTR9"/>
<gene>
    <name evidence="8" type="ORF">M501DRAFT_1003325</name>
</gene>
<comment type="subcellular location">
    <subcellularLocation>
        <location evidence="2">Mitochondrion</location>
    </subcellularLocation>
</comment>
<evidence type="ECO:0008006" key="10">
    <source>
        <dbReference type="Google" id="ProtNLM"/>
    </source>
</evidence>
<evidence type="ECO:0000256" key="1">
    <source>
        <dbReference type="ARBA" id="ARBA00002963"/>
    </source>
</evidence>